<comment type="catalytic activity">
    <reaction evidence="1">
        <text>Hydrolyzes the link between N-acetylmuramoyl residues and L-amino acid residues in certain cell-wall glycopeptides.</text>
        <dbReference type="EC" id="3.5.1.28"/>
    </reaction>
</comment>
<dbReference type="InterPro" id="IPR005084">
    <property type="entry name" value="CBM6"/>
</dbReference>
<dbReference type="PANTHER" id="PTHR30404:SF0">
    <property type="entry name" value="N-ACETYLMURAMOYL-L-ALANINE AMIDASE AMIC"/>
    <property type="match status" value="1"/>
</dbReference>
<dbReference type="SMART" id="SM00606">
    <property type="entry name" value="CBD_IV"/>
    <property type="match status" value="1"/>
</dbReference>
<feature type="chain" id="PRO_5032319189" description="N-acetylmuramoyl-L-alanine amidase" evidence="5">
    <location>
        <begin position="28"/>
        <end position="439"/>
    </location>
</feature>
<evidence type="ECO:0000259" key="6">
    <source>
        <dbReference type="PROSITE" id="PS51175"/>
    </source>
</evidence>
<evidence type="ECO:0000313" key="7">
    <source>
        <dbReference type="EMBL" id="MBA9076866.1"/>
    </source>
</evidence>
<dbReference type="Pfam" id="PF01520">
    <property type="entry name" value="Amidase_3"/>
    <property type="match status" value="1"/>
</dbReference>
<dbReference type="Gene3D" id="3.40.630.40">
    <property type="entry name" value="Zn-dependent exopeptidases"/>
    <property type="match status" value="1"/>
</dbReference>
<dbReference type="EC" id="3.5.1.28" evidence="2"/>
<organism evidence="7 8">
    <name type="scientific">Rufibacter quisquiliarum</name>
    <dbReference type="NCBI Taxonomy" id="1549639"/>
    <lineage>
        <taxon>Bacteria</taxon>
        <taxon>Pseudomonadati</taxon>
        <taxon>Bacteroidota</taxon>
        <taxon>Cytophagia</taxon>
        <taxon>Cytophagales</taxon>
        <taxon>Hymenobacteraceae</taxon>
        <taxon>Rufibacter</taxon>
    </lineage>
</organism>
<evidence type="ECO:0000256" key="2">
    <source>
        <dbReference type="ARBA" id="ARBA00011901"/>
    </source>
</evidence>
<comment type="caution">
    <text evidence="7">The sequence shown here is derived from an EMBL/GenBank/DDBJ whole genome shotgun (WGS) entry which is preliminary data.</text>
</comment>
<dbReference type="InterPro" id="IPR026444">
    <property type="entry name" value="Secre_tail"/>
</dbReference>
<dbReference type="EMBL" id="JACJIQ010000005">
    <property type="protein sequence ID" value="MBA9076866.1"/>
    <property type="molecule type" value="Genomic_DNA"/>
</dbReference>
<dbReference type="SMART" id="SM00646">
    <property type="entry name" value="Ami_3"/>
    <property type="match status" value="1"/>
</dbReference>
<feature type="signal peptide" evidence="5">
    <location>
        <begin position="1"/>
        <end position="27"/>
    </location>
</feature>
<keyword evidence="8" id="KW-1185">Reference proteome</keyword>
<keyword evidence="3 5" id="KW-0732">Signal</keyword>
<dbReference type="GO" id="GO:0030246">
    <property type="term" value="F:carbohydrate binding"/>
    <property type="evidence" value="ECO:0007669"/>
    <property type="project" value="InterPro"/>
</dbReference>
<evidence type="ECO:0000256" key="5">
    <source>
        <dbReference type="SAM" id="SignalP"/>
    </source>
</evidence>
<evidence type="ECO:0000256" key="1">
    <source>
        <dbReference type="ARBA" id="ARBA00001561"/>
    </source>
</evidence>
<dbReference type="InterPro" id="IPR008979">
    <property type="entry name" value="Galactose-bd-like_sf"/>
</dbReference>
<dbReference type="RefSeq" id="WP_182512576.1">
    <property type="nucleotide sequence ID" value="NZ_JACJIQ010000005.1"/>
</dbReference>
<dbReference type="GO" id="GO:0008745">
    <property type="term" value="F:N-acetylmuramoyl-L-alanine amidase activity"/>
    <property type="evidence" value="ECO:0007669"/>
    <property type="project" value="UniProtKB-EC"/>
</dbReference>
<evidence type="ECO:0000313" key="8">
    <source>
        <dbReference type="Proteomes" id="UP000563094"/>
    </source>
</evidence>
<dbReference type="CDD" id="cd04080">
    <property type="entry name" value="CBM6_cellulase-like"/>
    <property type="match status" value="1"/>
</dbReference>
<sequence length="439" mass="47146">MTKHIQNNWLKGALAFCLAFFTFAAQAQIVIVIDPGHGYNSSGGNPDGRTDTEISTALAVGLKLRDKLNSQCTSYSVKMTRTTANGWISVTQRRDMSNSWGADRFLSIHCNAGGGTGTETFWCNQSTSSNTSNSNFSNEVQARMVAGGSWTNRRSVEDATFLPYHLGVLNGNNAIGVLNEIGFVDSGDATKLLDNTWRDKFATAYLTALKNSLGTSTCTPPTSTGTLIQGESYSSAPDVQTEACSDTGGGLNVSHIDTGDQISYANVNFPTAGSYKIEYRVASANGGGIIESILTGVVILGRVNVPSTGGWQTGWTTISQNVTINQAGTYTLRLSAIAGGWNLNWLRITKNTTARMTIIAEEVTQDISLYPNPAENELFLRYTGTATNSRVLNTSGQTVLTLPTSTNEQPIDISSLASGIYILDMTIDGKKVTKRFIKR</sequence>
<keyword evidence="4" id="KW-0378">Hydrolase</keyword>
<dbReference type="InterPro" id="IPR050695">
    <property type="entry name" value="N-acetylmuramoyl_amidase_3"/>
</dbReference>
<dbReference type="AlphaFoldDB" id="A0A839GPQ0"/>
<dbReference type="Gene3D" id="2.60.120.260">
    <property type="entry name" value="Galactose-binding domain-like"/>
    <property type="match status" value="1"/>
</dbReference>
<protein>
    <recommendedName>
        <fullName evidence="2">N-acetylmuramoyl-L-alanine amidase</fullName>
        <ecNumber evidence="2">3.5.1.28</ecNumber>
    </recommendedName>
</protein>
<reference evidence="7 8" key="1">
    <citation type="submission" date="2020-08" db="EMBL/GenBank/DDBJ databases">
        <title>Genomic Encyclopedia of Type Strains, Phase IV (KMG-IV): sequencing the most valuable type-strain genomes for metagenomic binning, comparative biology and taxonomic classification.</title>
        <authorList>
            <person name="Goeker M."/>
        </authorList>
    </citation>
    <scope>NUCLEOTIDE SEQUENCE [LARGE SCALE GENOMIC DNA]</scope>
    <source>
        <strain evidence="7 8">DSM 29854</strain>
    </source>
</reference>
<name>A0A839GPQ0_9BACT</name>
<dbReference type="Pfam" id="PF18962">
    <property type="entry name" value="Por_Secre_tail"/>
    <property type="match status" value="1"/>
</dbReference>
<evidence type="ECO:0000256" key="3">
    <source>
        <dbReference type="ARBA" id="ARBA00022729"/>
    </source>
</evidence>
<dbReference type="SUPFAM" id="SSF49785">
    <property type="entry name" value="Galactose-binding domain-like"/>
    <property type="match status" value="1"/>
</dbReference>
<gene>
    <name evidence="7" type="ORF">FHS90_001574</name>
</gene>
<proteinExistence type="predicted"/>
<dbReference type="GO" id="GO:0009253">
    <property type="term" value="P:peptidoglycan catabolic process"/>
    <property type="evidence" value="ECO:0007669"/>
    <property type="project" value="InterPro"/>
</dbReference>
<evidence type="ECO:0000256" key="4">
    <source>
        <dbReference type="ARBA" id="ARBA00022801"/>
    </source>
</evidence>
<dbReference type="NCBIfam" id="TIGR04183">
    <property type="entry name" value="Por_Secre_tail"/>
    <property type="match status" value="1"/>
</dbReference>
<accession>A0A839GPQ0</accession>
<dbReference type="Pfam" id="PF03422">
    <property type="entry name" value="CBM_6"/>
    <property type="match status" value="1"/>
</dbReference>
<feature type="domain" description="CBM6" evidence="6">
    <location>
        <begin position="226"/>
        <end position="349"/>
    </location>
</feature>
<dbReference type="PANTHER" id="PTHR30404">
    <property type="entry name" value="N-ACETYLMURAMOYL-L-ALANINE AMIDASE"/>
    <property type="match status" value="1"/>
</dbReference>
<dbReference type="CDD" id="cd02696">
    <property type="entry name" value="MurNAc-LAA"/>
    <property type="match status" value="1"/>
</dbReference>
<dbReference type="InterPro" id="IPR002508">
    <property type="entry name" value="MurNAc-LAA_cat"/>
</dbReference>
<dbReference type="InterPro" id="IPR006584">
    <property type="entry name" value="Cellulose-bd_IV"/>
</dbReference>
<dbReference type="GO" id="GO:0030288">
    <property type="term" value="C:outer membrane-bounded periplasmic space"/>
    <property type="evidence" value="ECO:0007669"/>
    <property type="project" value="TreeGrafter"/>
</dbReference>
<dbReference type="PROSITE" id="PS51175">
    <property type="entry name" value="CBM6"/>
    <property type="match status" value="1"/>
</dbReference>
<dbReference type="Proteomes" id="UP000563094">
    <property type="component" value="Unassembled WGS sequence"/>
</dbReference>
<dbReference type="SUPFAM" id="SSF53187">
    <property type="entry name" value="Zn-dependent exopeptidases"/>
    <property type="match status" value="1"/>
</dbReference>